<gene>
    <name evidence="1" type="ORF">I4F81_001799</name>
</gene>
<dbReference type="Proteomes" id="UP000798662">
    <property type="component" value="Chromosome 1"/>
</dbReference>
<protein>
    <submittedName>
        <fullName evidence="1">Uncharacterized protein</fullName>
    </submittedName>
</protein>
<evidence type="ECO:0000313" key="2">
    <source>
        <dbReference type="Proteomes" id="UP000798662"/>
    </source>
</evidence>
<comment type="caution">
    <text evidence="1">The sequence shown here is derived from an EMBL/GenBank/DDBJ whole genome shotgun (WGS) entry which is preliminary data.</text>
</comment>
<dbReference type="EMBL" id="CM020618">
    <property type="protein sequence ID" value="KAK1859202.1"/>
    <property type="molecule type" value="Genomic_DNA"/>
</dbReference>
<organism evidence="1 2">
    <name type="scientific">Pyropia yezoensis</name>
    <name type="common">Susabi-nori</name>
    <name type="synonym">Porphyra yezoensis</name>
    <dbReference type="NCBI Taxonomy" id="2788"/>
    <lineage>
        <taxon>Eukaryota</taxon>
        <taxon>Rhodophyta</taxon>
        <taxon>Bangiophyceae</taxon>
        <taxon>Bangiales</taxon>
        <taxon>Bangiaceae</taxon>
        <taxon>Pyropia</taxon>
    </lineage>
</organism>
<name>A0ACC3BMS2_PYRYE</name>
<proteinExistence type="predicted"/>
<evidence type="ECO:0000313" key="1">
    <source>
        <dbReference type="EMBL" id="KAK1859202.1"/>
    </source>
</evidence>
<sequence length="282" mass="30132">MSRTGAEGPGARGLSARTSESSPPPLAVLPPSPSDLGPSAWSAEPGASTVASARPLTPPLRLLAPPSRALSSPAVLLSLWTPRAPPSSPERTCAAAMRSTGSRTVSCVDTCDFLNASRARSNRMAPPNLIMRSSRCAALIPVDFSFRRVSAYRVRMFLIFLSTATASRVRASDWSTVGVALTKASSMAPPARRFMSPVRLARYAAQWVAAAVRMPTHSPGVKFLERLVLTAPPAALRLRPLPFCTGPRSASILLLWDGHEGRQQRRELGCEKGAAWKVARRG</sequence>
<reference evidence="1" key="1">
    <citation type="submission" date="2019-11" db="EMBL/GenBank/DDBJ databases">
        <title>Nori genome reveals adaptations in red seaweeds to the harsh intertidal environment.</title>
        <authorList>
            <person name="Wang D."/>
            <person name="Mao Y."/>
        </authorList>
    </citation>
    <scope>NUCLEOTIDE SEQUENCE</scope>
    <source>
        <tissue evidence="1">Gametophyte</tissue>
    </source>
</reference>
<keyword evidence="2" id="KW-1185">Reference proteome</keyword>
<accession>A0ACC3BMS2</accession>